<feature type="transmembrane region" description="Helical" evidence="14">
    <location>
        <begin position="226"/>
        <end position="246"/>
    </location>
</feature>
<accession>A0A5F9CBA3</accession>
<keyword evidence="6 14" id="KW-1133">Transmembrane helix</keyword>
<evidence type="ECO:0000256" key="13">
    <source>
        <dbReference type="RuleBase" id="RU004424"/>
    </source>
</evidence>
<keyword evidence="5 13" id="KW-0812">Transmembrane</keyword>
<comment type="subcellular location">
    <subcellularLocation>
        <location evidence="1 13">Membrane</location>
        <topology evidence="1 13">Multi-pass membrane protein</topology>
    </subcellularLocation>
</comment>
<dbReference type="GO" id="GO:0016020">
    <property type="term" value="C:membrane"/>
    <property type="evidence" value="ECO:0007669"/>
    <property type="project" value="UniProtKB-SubCell"/>
</dbReference>
<dbReference type="Gene3D" id="1.20.1070.10">
    <property type="entry name" value="Rhodopsin 7-helix transmembrane proteins"/>
    <property type="match status" value="1"/>
</dbReference>
<dbReference type="GeneTree" id="ENSGT01150000286961"/>
<dbReference type="Pfam" id="PF05296">
    <property type="entry name" value="TAS2R"/>
    <property type="match status" value="1"/>
</dbReference>
<dbReference type="Proteomes" id="UP000001811">
    <property type="component" value="Chromosome 7"/>
</dbReference>
<evidence type="ECO:0000256" key="14">
    <source>
        <dbReference type="SAM" id="Phobius"/>
    </source>
</evidence>
<name>A0A5F9CBA3_RABIT</name>
<keyword evidence="9 13" id="KW-0675">Receptor</keyword>
<dbReference type="GO" id="GO:0033038">
    <property type="term" value="F:bitter taste receptor activity"/>
    <property type="evidence" value="ECO:0007669"/>
    <property type="project" value="InterPro"/>
</dbReference>
<evidence type="ECO:0000256" key="12">
    <source>
        <dbReference type="RuleBase" id="RU004423"/>
    </source>
</evidence>
<feature type="domain" description="G-protein coupled receptors family 1 profile" evidence="15">
    <location>
        <begin position="60"/>
        <end position="322"/>
    </location>
</feature>
<evidence type="ECO:0000313" key="17">
    <source>
        <dbReference type="Proteomes" id="UP000001811"/>
    </source>
</evidence>
<dbReference type="EMBL" id="AAGW02058078">
    <property type="status" value="NOT_ANNOTATED_CDS"/>
    <property type="molecule type" value="Genomic_DNA"/>
</dbReference>
<evidence type="ECO:0000256" key="3">
    <source>
        <dbReference type="ARBA" id="ARBA00022480"/>
    </source>
</evidence>
<dbReference type="PANTHER" id="PTHR11394">
    <property type="entry name" value="TASTE RECEPTOR TYPE 2"/>
    <property type="match status" value="1"/>
</dbReference>
<evidence type="ECO:0000256" key="4">
    <source>
        <dbReference type="ARBA" id="ARBA00022606"/>
    </source>
</evidence>
<feature type="transmembrane region" description="Helical" evidence="14">
    <location>
        <begin position="305"/>
        <end position="325"/>
    </location>
</feature>
<keyword evidence="8 13" id="KW-0472">Membrane</keyword>
<dbReference type="AlphaFoldDB" id="A0A5F9CBA3"/>
<evidence type="ECO:0000256" key="9">
    <source>
        <dbReference type="ARBA" id="ARBA00023170"/>
    </source>
</evidence>
<dbReference type="InterPro" id="IPR017452">
    <property type="entry name" value="GPCR_Rhodpsn_7TM"/>
</dbReference>
<dbReference type="FunFam" id="1.20.1070.10:FF:000055">
    <property type="entry name" value="Taste receptor type 2"/>
    <property type="match status" value="1"/>
</dbReference>
<dbReference type="InParanoid" id="A0A5F9CBA3"/>
<dbReference type="STRING" id="9986.ENSOCUP00000031057"/>
<dbReference type="FunCoup" id="A0A5F9CBA3">
    <property type="interactions" value="81"/>
</dbReference>
<dbReference type="OrthoDB" id="9836876at2759"/>
<proteinExistence type="inferred from homology"/>
<dbReference type="PROSITE" id="PS50262">
    <property type="entry name" value="G_PROTEIN_RECEP_F1_2"/>
    <property type="match status" value="1"/>
</dbReference>
<dbReference type="SUPFAM" id="SSF81321">
    <property type="entry name" value="Family A G protein-coupled receptor-like"/>
    <property type="match status" value="1"/>
</dbReference>
<keyword evidence="7 13" id="KW-0297">G-protein coupled receptor</keyword>
<dbReference type="KEGG" id="ocu:103348637"/>
<protein>
    <recommendedName>
        <fullName evidence="13">Taste receptor type 2</fullName>
    </recommendedName>
</protein>
<evidence type="ECO:0000256" key="1">
    <source>
        <dbReference type="ARBA" id="ARBA00004141"/>
    </source>
</evidence>
<comment type="similarity">
    <text evidence="2 12">Belongs to the G-protein coupled receptor T2R family.</text>
</comment>
<evidence type="ECO:0000313" key="16">
    <source>
        <dbReference type="Ensembl" id="ENSOCUP00000031057.1"/>
    </source>
</evidence>
<feature type="transmembrane region" description="Helical" evidence="14">
    <location>
        <begin position="43"/>
        <end position="73"/>
    </location>
</feature>
<dbReference type="GO" id="GO:0004930">
    <property type="term" value="F:G protein-coupled receptor activity"/>
    <property type="evidence" value="ECO:0007669"/>
    <property type="project" value="UniProtKB-KW"/>
</dbReference>
<keyword evidence="17" id="KW-1185">Reference proteome</keyword>
<reference evidence="16" key="2">
    <citation type="submission" date="2025-08" db="UniProtKB">
        <authorList>
            <consortium name="Ensembl"/>
        </authorList>
    </citation>
    <scope>IDENTIFICATION</scope>
    <source>
        <strain evidence="16">Thorbecke</strain>
    </source>
</reference>
<feature type="transmembrane region" description="Helical" evidence="14">
    <location>
        <begin position="267"/>
        <end position="285"/>
    </location>
</feature>
<feature type="transmembrane region" description="Helical" evidence="14">
    <location>
        <begin position="128"/>
        <end position="146"/>
    </location>
</feature>
<dbReference type="CDD" id="cd15018">
    <property type="entry name" value="7tm_TAS2R41-like"/>
    <property type="match status" value="1"/>
</dbReference>
<dbReference type="CTD" id="338398"/>
<dbReference type="InterPro" id="IPR007960">
    <property type="entry name" value="TAS2R"/>
</dbReference>
<sequence length="352" mass="39845">MSYKTLQSNPTEAALETWRPSLFTGKQDGNYLILGYSAIDTKIIVLAIILLFLCLVAVVGNGIITATLGMNWLLQRTLSPCDKLLVSLGASRFFLQWVVLCRNIYVFLHPTVFPYNNVLRFLAIYWDFLSAVTLWFSTWLSVFYCVKITTFTHPVFLWLKHRVSRWVPWMLLSSVGFSALSTVLLFMGNQSIYQNYLRTDGQSWNVTGNNMRSSCEKFYLFPIKAITWLVPTLIFLICMVLLLTSLGRHTKKVLLSLSGSQDPSAQAHIKALLALISFAILFTSYSLSMMLTAAGIFPSQEFRYWVWQVLIYLCAAVHPFILLCTNHKLKAVLEKGCCSRNEASGAAADDHL</sequence>
<gene>
    <name evidence="16" type="primary">TAS2R60</name>
</gene>
<dbReference type="RefSeq" id="XP_008256335.1">
    <property type="nucleotide sequence ID" value="XM_008258113.3"/>
</dbReference>
<evidence type="ECO:0000259" key="15">
    <source>
        <dbReference type="PROSITE" id="PS50262"/>
    </source>
</evidence>
<keyword evidence="4 13" id="KW-0716">Sensory transduction</keyword>
<keyword evidence="3 13" id="KW-0919">Taste</keyword>
<dbReference type="Ensembl" id="ENSOCUT00000034764.1">
    <property type="protein sequence ID" value="ENSOCUP00000031057.1"/>
    <property type="gene ID" value="ENSOCUG00000039122.1"/>
</dbReference>
<dbReference type="PANTHER" id="PTHR11394:SF32">
    <property type="entry name" value="TASTE RECEPTOR TYPE 2 MEMBER 60"/>
    <property type="match status" value="1"/>
</dbReference>
<feature type="transmembrane region" description="Helical" evidence="14">
    <location>
        <begin position="166"/>
        <end position="187"/>
    </location>
</feature>
<keyword evidence="10" id="KW-0325">Glycoprotein</keyword>
<reference evidence="16 17" key="1">
    <citation type="journal article" date="2011" name="Nature">
        <title>A high-resolution map of human evolutionary constraint using 29 mammals.</title>
        <authorList>
            <person name="Lindblad-Toh K."/>
            <person name="Garber M."/>
            <person name="Zuk O."/>
            <person name="Lin M.F."/>
            <person name="Parker B.J."/>
            <person name="Washietl S."/>
            <person name="Kheradpour P."/>
            <person name="Ernst J."/>
            <person name="Jordan G."/>
            <person name="Mauceli E."/>
            <person name="Ward L.D."/>
            <person name="Lowe C.B."/>
            <person name="Holloway A.K."/>
            <person name="Clamp M."/>
            <person name="Gnerre S."/>
            <person name="Alfoldi J."/>
            <person name="Beal K."/>
            <person name="Chang J."/>
            <person name="Clawson H."/>
            <person name="Cuff J."/>
            <person name="Di Palma F."/>
            <person name="Fitzgerald S."/>
            <person name="Flicek P."/>
            <person name="Guttman M."/>
            <person name="Hubisz M.J."/>
            <person name="Jaffe D.B."/>
            <person name="Jungreis I."/>
            <person name="Kent W.J."/>
            <person name="Kostka D."/>
            <person name="Lara M."/>
            <person name="Martins A.L."/>
            <person name="Massingham T."/>
            <person name="Moltke I."/>
            <person name="Raney B.J."/>
            <person name="Rasmussen M.D."/>
            <person name="Robinson J."/>
            <person name="Stark A."/>
            <person name="Vilella A.J."/>
            <person name="Wen J."/>
            <person name="Xie X."/>
            <person name="Zody M.C."/>
            <person name="Baldwin J."/>
            <person name="Bloom T."/>
            <person name="Chin C.W."/>
            <person name="Heiman D."/>
            <person name="Nicol R."/>
            <person name="Nusbaum C."/>
            <person name="Young S."/>
            <person name="Wilkinson J."/>
            <person name="Worley K.C."/>
            <person name="Kovar C.L."/>
            <person name="Muzny D.M."/>
            <person name="Gibbs R.A."/>
            <person name="Cree A."/>
            <person name="Dihn H.H."/>
            <person name="Fowler G."/>
            <person name="Jhangiani S."/>
            <person name="Joshi V."/>
            <person name="Lee S."/>
            <person name="Lewis L.R."/>
            <person name="Nazareth L.V."/>
            <person name="Okwuonu G."/>
            <person name="Santibanez J."/>
            <person name="Warren W.C."/>
            <person name="Mardis E.R."/>
            <person name="Weinstock G.M."/>
            <person name="Wilson R.K."/>
            <person name="Delehaunty K."/>
            <person name="Dooling D."/>
            <person name="Fronik C."/>
            <person name="Fulton L."/>
            <person name="Fulton B."/>
            <person name="Graves T."/>
            <person name="Minx P."/>
            <person name="Sodergren E."/>
            <person name="Birney E."/>
            <person name="Margulies E.H."/>
            <person name="Herrero J."/>
            <person name="Green E.D."/>
            <person name="Haussler D."/>
            <person name="Siepel A."/>
            <person name="Goldman N."/>
            <person name="Pollard K.S."/>
            <person name="Pedersen J.S."/>
            <person name="Lander E.S."/>
            <person name="Kellis M."/>
        </authorList>
    </citation>
    <scope>NUCLEOTIDE SEQUENCE [LARGE SCALE GENOMIC DNA]</scope>
    <source>
        <strain evidence="16 17">Thorbecke inbred</strain>
    </source>
</reference>
<evidence type="ECO:0000256" key="2">
    <source>
        <dbReference type="ARBA" id="ARBA00007376"/>
    </source>
</evidence>
<reference evidence="16" key="3">
    <citation type="submission" date="2025-09" db="UniProtKB">
        <authorList>
            <consortium name="Ensembl"/>
        </authorList>
    </citation>
    <scope>IDENTIFICATION</scope>
    <source>
        <strain evidence="16">Thorbecke</strain>
    </source>
</reference>
<dbReference type="GeneID" id="103348637"/>
<evidence type="ECO:0000256" key="6">
    <source>
        <dbReference type="ARBA" id="ARBA00022989"/>
    </source>
</evidence>
<evidence type="ECO:0000256" key="7">
    <source>
        <dbReference type="ARBA" id="ARBA00023040"/>
    </source>
</evidence>
<evidence type="ECO:0000256" key="5">
    <source>
        <dbReference type="ARBA" id="ARBA00022692"/>
    </source>
</evidence>
<dbReference type="Bgee" id="ENSOCUG00000039122">
    <property type="expression patterns" value="Expressed in skin of back"/>
</dbReference>
<evidence type="ECO:0000256" key="10">
    <source>
        <dbReference type="ARBA" id="ARBA00023180"/>
    </source>
</evidence>
<keyword evidence="11 13" id="KW-0807">Transducer</keyword>
<evidence type="ECO:0000256" key="11">
    <source>
        <dbReference type="ARBA" id="ARBA00023224"/>
    </source>
</evidence>
<organism evidence="16 17">
    <name type="scientific">Oryctolagus cuniculus</name>
    <name type="common">Rabbit</name>
    <dbReference type="NCBI Taxonomy" id="9986"/>
    <lineage>
        <taxon>Eukaryota</taxon>
        <taxon>Metazoa</taxon>
        <taxon>Chordata</taxon>
        <taxon>Craniata</taxon>
        <taxon>Vertebrata</taxon>
        <taxon>Euteleostomi</taxon>
        <taxon>Mammalia</taxon>
        <taxon>Eutheria</taxon>
        <taxon>Euarchontoglires</taxon>
        <taxon>Glires</taxon>
        <taxon>Lagomorpha</taxon>
        <taxon>Leporidae</taxon>
        <taxon>Oryctolagus</taxon>
    </lineage>
</organism>
<evidence type="ECO:0000256" key="8">
    <source>
        <dbReference type="ARBA" id="ARBA00023136"/>
    </source>
</evidence>